<dbReference type="EMBL" id="CP018477">
    <property type="protein sequence ID" value="ASV74181.1"/>
    <property type="molecule type" value="Genomic_DNA"/>
</dbReference>
<dbReference type="KEGG" id="ttf:THTE_1579"/>
<name>A0A286RDZ2_9BACT</name>
<sequence>MEHSLHADLKRFYAGPAPSVEVVVDGYRIDATSHGWLIEIQQGPLWAIRRKTQALLDKHRVLVVKPIVMTRTIARLEGEGGQVISYRKSPKEGHRWDVFEDLVHFAKVFPHPRLRIDVAFVDVVEYRYPRQRRSWRRPPYQLADRQLVQVRETVTLMTPDDMRLLLPELPEVFDSADLAAVLAVPRWRAQQVAYCLRETGAVQVLGRTRRGWRYSWRPTQPAPVDRLSLLVA</sequence>
<evidence type="ECO:0000313" key="3">
    <source>
        <dbReference type="Proteomes" id="UP000215086"/>
    </source>
</evidence>
<evidence type="ECO:0000313" key="2">
    <source>
        <dbReference type="EMBL" id="ASV74181.1"/>
    </source>
</evidence>
<dbReference type="OrthoDB" id="287760at2"/>
<evidence type="ECO:0000259" key="1">
    <source>
        <dbReference type="Pfam" id="PF26351"/>
    </source>
</evidence>
<organism evidence="2 3">
    <name type="scientific">Thermogutta terrifontis</name>
    <dbReference type="NCBI Taxonomy" id="1331910"/>
    <lineage>
        <taxon>Bacteria</taxon>
        <taxon>Pseudomonadati</taxon>
        <taxon>Planctomycetota</taxon>
        <taxon>Planctomycetia</taxon>
        <taxon>Pirellulales</taxon>
        <taxon>Thermoguttaceae</taxon>
        <taxon>Thermogutta</taxon>
    </lineage>
</organism>
<dbReference type="Proteomes" id="UP000215086">
    <property type="component" value="Chromosome"/>
</dbReference>
<accession>A0A286RDZ2</accession>
<protein>
    <recommendedName>
        <fullName evidence="1">DUF8091 domain-containing protein</fullName>
    </recommendedName>
</protein>
<keyword evidence="3" id="KW-1185">Reference proteome</keyword>
<dbReference type="Pfam" id="PF26351">
    <property type="entry name" value="DUF8091"/>
    <property type="match status" value="1"/>
</dbReference>
<dbReference type="RefSeq" id="WP_095414576.1">
    <property type="nucleotide sequence ID" value="NZ_CP018477.1"/>
</dbReference>
<dbReference type="InterPro" id="IPR058404">
    <property type="entry name" value="DUF8091"/>
</dbReference>
<reference evidence="2 3" key="1">
    <citation type="journal article" name="Front. Microbiol.">
        <title>Sugar Metabolism of the First Thermophilic Planctomycete Thermogutta terrifontis: Comparative Genomic and Transcriptomic Approaches.</title>
        <authorList>
            <person name="Elcheninov A.G."/>
            <person name="Menzel P."/>
            <person name="Gudbergsdottir S.R."/>
            <person name="Slesarev A.I."/>
            <person name="Kadnikov V.V."/>
            <person name="Krogh A."/>
            <person name="Bonch-Osmolovskaya E.A."/>
            <person name="Peng X."/>
            <person name="Kublanov I.V."/>
        </authorList>
    </citation>
    <scope>NUCLEOTIDE SEQUENCE [LARGE SCALE GENOMIC DNA]</scope>
    <source>
        <strain evidence="2 3">R1</strain>
    </source>
</reference>
<proteinExistence type="predicted"/>
<feature type="domain" description="DUF8091" evidence="1">
    <location>
        <begin position="4"/>
        <end position="156"/>
    </location>
</feature>
<dbReference type="AlphaFoldDB" id="A0A286RDZ2"/>
<gene>
    <name evidence="2" type="ORF">THTE_1579</name>
</gene>